<dbReference type="EMBL" id="JBEHEF010000027">
    <property type="protein sequence ID" value="MEQ9939599.1"/>
    <property type="molecule type" value="Genomic_DNA"/>
</dbReference>
<proteinExistence type="predicted"/>
<comment type="caution">
    <text evidence="2">The sequence shown here is derived from an EMBL/GenBank/DDBJ whole genome shotgun (WGS) entry which is preliminary data.</text>
</comment>
<dbReference type="SUPFAM" id="SSF56300">
    <property type="entry name" value="Metallo-dependent phosphatases"/>
    <property type="match status" value="1"/>
</dbReference>
<dbReference type="InterPro" id="IPR004843">
    <property type="entry name" value="Calcineurin-like_PHP"/>
</dbReference>
<dbReference type="RefSeq" id="WP_273856273.1">
    <property type="nucleotide sequence ID" value="NZ_JAQRNC010000006.1"/>
</dbReference>
<protein>
    <submittedName>
        <fullName evidence="2">Metallophosphoesterase</fullName>
    </submittedName>
</protein>
<dbReference type="PANTHER" id="PTHR42850">
    <property type="entry name" value="METALLOPHOSPHOESTERASE"/>
    <property type="match status" value="1"/>
</dbReference>
<dbReference type="InterPro" id="IPR050126">
    <property type="entry name" value="Ap4A_hydrolase"/>
</dbReference>
<evidence type="ECO:0000313" key="3">
    <source>
        <dbReference type="Proteomes" id="UP001463408"/>
    </source>
</evidence>
<sequence length="252" mass="29202">MNIISDIKFHKIYEENILGQDYFIGDVHGEYDLIEKLVLVLNFDKTKDRFFSVGDLIDRGKDPGRCVMLSKYKWFNPILGNHEEMLLSSMSNDFIRNIWLKNGGGWWKELSILDKEKIILTIKNNFSLISTIKTKYGFVGLCHADYLSKSWPLKSDKDKGYDIKKILWSRETITEEIVKKVEGIKLIFSGHTPIPTPKLLGNHMFLDTGCGHLPNEFVPRPMLTAAKLTSEGIECHMVDKNKYQMIFIRYEC</sequence>
<dbReference type="Gene3D" id="3.60.21.10">
    <property type="match status" value="1"/>
</dbReference>
<evidence type="ECO:0000313" key="2">
    <source>
        <dbReference type="EMBL" id="MEQ9939599.1"/>
    </source>
</evidence>
<dbReference type="Pfam" id="PF00149">
    <property type="entry name" value="Metallophos"/>
    <property type="match status" value="1"/>
</dbReference>
<evidence type="ECO:0000259" key="1">
    <source>
        <dbReference type="Pfam" id="PF00149"/>
    </source>
</evidence>
<feature type="domain" description="Calcineurin-like phosphoesterase" evidence="1">
    <location>
        <begin position="23"/>
        <end position="195"/>
    </location>
</feature>
<dbReference type="InterPro" id="IPR029052">
    <property type="entry name" value="Metallo-depent_PP-like"/>
</dbReference>
<keyword evidence="3" id="KW-1185">Reference proteome</keyword>
<dbReference type="Proteomes" id="UP001463408">
    <property type="component" value="Unassembled WGS sequence"/>
</dbReference>
<reference evidence="2 3" key="1">
    <citation type="submission" date="2024-06" db="EMBL/GenBank/DDBJ databases">
        <title>Pangenomics to understand the prophage dynamics in the radiating lineages of P. brasiliense.</title>
        <authorList>
            <person name="Pardeshi L.A."/>
            <person name="Van Duivenbode I."/>
            <person name="Jonkheer E.M."/>
            <person name="Pel M.J.C."/>
            <person name="Kupczok A."/>
            <person name="De Ridder D."/>
            <person name="Smit S."/>
            <person name="Van Der Lee T.J."/>
        </authorList>
    </citation>
    <scope>NUCLEOTIDE SEQUENCE [LARGE SCALE GENOMIC DNA]</scope>
    <source>
        <strain evidence="2 3">PD 8607</strain>
    </source>
</reference>
<organism evidence="2 3">
    <name type="scientific">Pectobacterium polonicum</name>
    <dbReference type="NCBI Taxonomy" id="2485124"/>
    <lineage>
        <taxon>Bacteria</taxon>
        <taxon>Pseudomonadati</taxon>
        <taxon>Pseudomonadota</taxon>
        <taxon>Gammaproteobacteria</taxon>
        <taxon>Enterobacterales</taxon>
        <taxon>Pectobacteriaceae</taxon>
        <taxon>Pectobacterium</taxon>
    </lineage>
</organism>
<accession>A0ABV1PEP8</accession>
<gene>
    <name evidence="2" type="ORF">ABRQ07_18630</name>
</gene>
<name>A0ABV1PEP8_9GAMM</name>